<sequence length="159" mass="17599">MKSLLILGILAVAMVAVAIIFNRVPSFDEKRKRKSEVPQTPGAARAKNKLWLVIAVILLGLLIWVGVGKKKALPPQQAAAKFRLKAGEETPTVEVGQGTHHRLWADKPYLAISVQRDGSRITYPMPDGWETWNGDEPGGRLRLIGVEEDTLVRIVPVKY</sequence>
<evidence type="ECO:0000313" key="3">
    <source>
        <dbReference type="Proteomes" id="UP000176633"/>
    </source>
</evidence>
<protein>
    <submittedName>
        <fullName evidence="2">Uncharacterized protein</fullName>
    </submittedName>
</protein>
<reference evidence="2 3" key="1">
    <citation type="journal article" date="2016" name="Nat. Commun.">
        <title>Thousands of microbial genomes shed light on interconnected biogeochemical processes in an aquifer system.</title>
        <authorList>
            <person name="Anantharaman K."/>
            <person name="Brown C.T."/>
            <person name="Hug L.A."/>
            <person name="Sharon I."/>
            <person name="Castelle C.J."/>
            <person name="Probst A.J."/>
            <person name="Thomas B.C."/>
            <person name="Singh A."/>
            <person name="Wilkins M.J."/>
            <person name="Karaoz U."/>
            <person name="Brodie E.L."/>
            <person name="Williams K.H."/>
            <person name="Hubbard S.S."/>
            <person name="Banfield J.F."/>
        </authorList>
    </citation>
    <scope>NUCLEOTIDE SEQUENCE [LARGE SCALE GENOMIC DNA]</scope>
</reference>
<comment type="caution">
    <text evidence="2">The sequence shown here is derived from an EMBL/GenBank/DDBJ whole genome shotgun (WGS) entry which is preliminary data.</text>
</comment>
<gene>
    <name evidence="2" type="ORF">A3G50_01090</name>
</gene>
<accession>A0A1F6C357</accession>
<dbReference type="EMBL" id="MFKM01000019">
    <property type="protein sequence ID" value="OGG43237.1"/>
    <property type="molecule type" value="Genomic_DNA"/>
</dbReference>
<name>A0A1F6C357_9BACT</name>
<feature type="transmembrane region" description="Helical" evidence="1">
    <location>
        <begin position="50"/>
        <end position="67"/>
    </location>
</feature>
<keyword evidence="1" id="KW-1133">Transmembrane helix</keyword>
<keyword evidence="1" id="KW-0812">Transmembrane</keyword>
<keyword evidence="1" id="KW-0472">Membrane</keyword>
<dbReference type="Proteomes" id="UP000176633">
    <property type="component" value="Unassembled WGS sequence"/>
</dbReference>
<evidence type="ECO:0000313" key="2">
    <source>
        <dbReference type="EMBL" id="OGG43237.1"/>
    </source>
</evidence>
<proteinExistence type="predicted"/>
<dbReference type="AlphaFoldDB" id="A0A1F6C357"/>
<evidence type="ECO:0000256" key="1">
    <source>
        <dbReference type="SAM" id="Phobius"/>
    </source>
</evidence>
<organism evidence="2 3">
    <name type="scientific">Candidatus Jorgensenbacteria bacterium RIFCSPLOWO2_12_FULL_42_11</name>
    <dbReference type="NCBI Taxonomy" id="1798473"/>
    <lineage>
        <taxon>Bacteria</taxon>
        <taxon>Candidatus Joergenseniibacteriota</taxon>
    </lineage>
</organism>